<gene>
    <name evidence="3" type="ORF">GCM10008106_15390</name>
</gene>
<dbReference type="AlphaFoldDB" id="A0A8J3CW63"/>
<dbReference type="RefSeq" id="WP_189580288.1">
    <property type="nucleotide sequence ID" value="NZ_BMYF01000008.1"/>
</dbReference>
<name>A0A8J3CW63_9BACT</name>
<reference evidence="3" key="1">
    <citation type="journal article" date="2014" name="Int. J. Syst. Evol. Microbiol.">
        <title>Complete genome sequence of Corynebacterium casei LMG S-19264T (=DSM 44701T), isolated from a smear-ripened cheese.</title>
        <authorList>
            <consortium name="US DOE Joint Genome Institute (JGI-PGF)"/>
            <person name="Walter F."/>
            <person name="Albersmeier A."/>
            <person name="Kalinowski J."/>
            <person name="Ruckert C."/>
        </authorList>
    </citation>
    <scope>NUCLEOTIDE SEQUENCE</scope>
    <source>
        <strain evidence="3">KCTC 23224</strain>
    </source>
</reference>
<organism evidence="3 4">
    <name type="scientific">Mongoliitalea lutea</name>
    <dbReference type="NCBI Taxonomy" id="849756"/>
    <lineage>
        <taxon>Bacteria</taxon>
        <taxon>Pseudomonadati</taxon>
        <taxon>Bacteroidota</taxon>
        <taxon>Cytophagia</taxon>
        <taxon>Cytophagales</taxon>
        <taxon>Cyclobacteriaceae</taxon>
        <taxon>Mongoliitalea</taxon>
    </lineage>
</organism>
<proteinExistence type="predicted"/>
<reference evidence="3" key="2">
    <citation type="submission" date="2020-09" db="EMBL/GenBank/DDBJ databases">
        <authorList>
            <person name="Sun Q."/>
            <person name="Kim S."/>
        </authorList>
    </citation>
    <scope>NUCLEOTIDE SEQUENCE</scope>
    <source>
        <strain evidence="3">KCTC 23224</strain>
    </source>
</reference>
<feature type="compositionally biased region" description="Low complexity" evidence="1">
    <location>
        <begin position="36"/>
        <end position="54"/>
    </location>
</feature>
<keyword evidence="2" id="KW-0732">Signal</keyword>
<comment type="caution">
    <text evidence="3">The sequence shown here is derived from an EMBL/GenBank/DDBJ whole genome shotgun (WGS) entry which is preliminary data.</text>
</comment>
<dbReference type="Proteomes" id="UP000642809">
    <property type="component" value="Unassembled WGS sequence"/>
</dbReference>
<protein>
    <submittedName>
        <fullName evidence="3">Uncharacterized protein</fullName>
    </submittedName>
</protein>
<sequence>MKRITIFYLMTLLLSACSLTEDNNPQTLKETNPQLNENSNDQNPNNSNPPANNSDDLRSILTNASNVRIISFIEDSKDKTAQFSSYRFSFNTDGTVVASLNDYRVNGTFRVFRDDGRIELEMNFPANSALQELDDDWYFISRTSNTLTFEDSGDRIVFEF</sequence>
<accession>A0A8J3CW63</accession>
<dbReference type="PROSITE" id="PS51257">
    <property type="entry name" value="PROKAR_LIPOPROTEIN"/>
    <property type="match status" value="1"/>
</dbReference>
<dbReference type="EMBL" id="BMYF01000008">
    <property type="protein sequence ID" value="GHB34959.1"/>
    <property type="molecule type" value="Genomic_DNA"/>
</dbReference>
<evidence type="ECO:0000313" key="3">
    <source>
        <dbReference type="EMBL" id="GHB34959.1"/>
    </source>
</evidence>
<evidence type="ECO:0000256" key="1">
    <source>
        <dbReference type="SAM" id="MobiDB-lite"/>
    </source>
</evidence>
<feature type="chain" id="PRO_5035239179" evidence="2">
    <location>
        <begin position="21"/>
        <end position="160"/>
    </location>
</feature>
<feature type="region of interest" description="Disordered" evidence="1">
    <location>
        <begin position="24"/>
        <end position="57"/>
    </location>
</feature>
<feature type="signal peptide" evidence="2">
    <location>
        <begin position="1"/>
        <end position="20"/>
    </location>
</feature>
<evidence type="ECO:0000313" key="4">
    <source>
        <dbReference type="Proteomes" id="UP000642809"/>
    </source>
</evidence>
<evidence type="ECO:0000256" key="2">
    <source>
        <dbReference type="SAM" id="SignalP"/>
    </source>
</evidence>
<keyword evidence="4" id="KW-1185">Reference proteome</keyword>
<feature type="compositionally biased region" description="Polar residues" evidence="1">
    <location>
        <begin position="24"/>
        <end position="35"/>
    </location>
</feature>